<evidence type="ECO:0000259" key="5">
    <source>
        <dbReference type="PROSITE" id="PS50122"/>
    </source>
</evidence>
<dbReference type="PANTHER" id="PTHR42872">
    <property type="entry name" value="PROTEIN-GLUTAMATE METHYLESTERASE/PROTEIN-GLUTAMINE GLUTAMINASE"/>
    <property type="match status" value="1"/>
</dbReference>
<dbReference type="CDD" id="cd16433">
    <property type="entry name" value="CheB"/>
    <property type="match status" value="1"/>
</dbReference>
<dbReference type="RefSeq" id="WP_307689866.1">
    <property type="nucleotide sequence ID" value="NZ_JAUSRO010000006.1"/>
</dbReference>
<evidence type="ECO:0000313" key="6">
    <source>
        <dbReference type="EMBL" id="MDP9900062.1"/>
    </source>
</evidence>
<organism evidence="6 7">
    <name type="scientific">Variovorax ginsengisoli</name>
    <dbReference type="NCBI Taxonomy" id="363844"/>
    <lineage>
        <taxon>Bacteria</taxon>
        <taxon>Pseudomonadati</taxon>
        <taxon>Pseudomonadota</taxon>
        <taxon>Betaproteobacteria</taxon>
        <taxon>Burkholderiales</taxon>
        <taxon>Comamonadaceae</taxon>
        <taxon>Variovorax</taxon>
    </lineage>
</organism>
<feature type="active site" evidence="4">
    <location>
        <position position="141"/>
    </location>
</feature>
<keyword evidence="4" id="KW-0145">Chemotaxis</keyword>
<dbReference type="GO" id="GO:0008984">
    <property type="term" value="F:protein-glutamate methylesterase activity"/>
    <property type="evidence" value="ECO:0007669"/>
    <property type="project" value="UniProtKB-EC"/>
</dbReference>
<comment type="catalytic activity">
    <reaction evidence="3">
        <text>[protein]-L-glutamate 5-O-methyl ester + H2O = L-glutamyl-[protein] + methanol + H(+)</text>
        <dbReference type="Rhea" id="RHEA:23236"/>
        <dbReference type="Rhea" id="RHEA-COMP:10208"/>
        <dbReference type="Rhea" id="RHEA-COMP:10311"/>
        <dbReference type="ChEBI" id="CHEBI:15377"/>
        <dbReference type="ChEBI" id="CHEBI:15378"/>
        <dbReference type="ChEBI" id="CHEBI:17790"/>
        <dbReference type="ChEBI" id="CHEBI:29973"/>
        <dbReference type="ChEBI" id="CHEBI:82795"/>
        <dbReference type="EC" id="3.1.1.61"/>
    </reaction>
</comment>
<dbReference type="InterPro" id="IPR035909">
    <property type="entry name" value="CheB_C"/>
</dbReference>
<dbReference type="Pfam" id="PF01339">
    <property type="entry name" value="CheB_methylest"/>
    <property type="match status" value="1"/>
</dbReference>
<dbReference type="PROSITE" id="PS50122">
    <property type="entry name" value="CHEB"/>
    <property type="match status" value="1"/>
</dbReference>
<dbReference type="Proteomes" id="UP001226867">
    <property type="component" value="Unassembled WGS sequence"/>
</dbReference>
<evidence type="ECO:0000256" key="4">
    <source>
        <dbReference type="PROSITE-ProRule" id="PRU00050"/>
    </source>
</evidence>
<proteinExistence type="predicted"/>
<protein>
    <recommendedName>
        <fullName evidence="2">protein-glutamate methylesterase</fullName>
        <ecNumber evidence="2">3.1.1.61</ecNumber>
    </recommendedName>
</protein>
<evidence type="ECO:0000256" key="3">
    <source>
        <dbReference type="ARBA" id="ARBA00048267"/>
    </source>
</evidence>
<sequence>MTTASALSLLRGVDAVVIGASAGGIDALLVLLDDLPARWRLPLVVVIHLPEAHESRLAEVFRQRMRVPVCEAQDKAQVAAGTLHFAPPGYHLSIERGGVFSLSCEPPVRWSRPSIDVLMTSAADAYGARLAGMILTGANDDGAEGLMQIHRAGGLTAVQSPEEAQVDTMPRAAMTRHIPTHVLPLRALHTLLLQLDNLHAH</sequence>
<evidence type="ECO:0000313" key="7">
    <source>
        <dbReference type="Proteomes" id="UP001226867"/>
    </source>
</evidence>
<name>A0ABT9S9L1_9BURK</name>
<gene>
    <name evidence="6" type="ORF">J2W36_002313</name>
</gene>
<comment type="caution">
    <text evidence="6">The sequence shown here is derived from an EMBL/GenBank/DDBJ whole genome shotgun (WGS) entry which is preliminary data.</text>
</comment>
<dbReference type="PANTHER" id="PTHR42872:SF6">
    <property type="entry name" value="PROTEIN-GLUTAMATE METHYLESTERASE_PROTEIN-GLUTAMINE GLUTAMINASE"/>
    <property type="match status" value="1"/>
</dbReference>
<accession>A0ABT9S9L1</accession>
<dbReference type="InterPro" id="IPR000673">
    <property type="entry name" value="Sig_transdc_resp-reg_Me-estase"/>
</dbReference>
<feature type="active site" evidence="4">
    <location>
        <position position="48"/>
    </location>
</feature>
<evidence type="ECO:0000256" key="2">
    <source>
        <dbReference type="ARBA" id="ARBA00039140"/>
    </source>
</evidence>
<evidence type="ECO:0000256" key="1">
    <source>
        <dbReference type="ARBA" id="ARBA00022801"/>
    </source>
</evidence>
<dbReference type="SUPFAM" id="SSF52738">
    <property type="entry name" value="Methylesterase CheB, C-terminal domain"/>
    <property type="match status" value="1"/>
</dbReference>
<keyword evidence="7" id="KW-1185">Reference proteome</keyword>
<dbReference type="EC" id="3.1.1.61" evidence="2"/>
<feature type="domain" description="CheB-type methylesterase" evidence="5">
    <location>
        <begin position="9"/>
        <end position="194"/>
    </location>
</feature>
<feature type="active site" evidence="4">
    <location>
        <position position="21"/>
    </location>
</feature>
<dbReference type="Gene3D" id="3.40.50.180">
    <property type="entry name" value="Methylesterase CheB, C-terminal domain"/>
    <property type="match status" value="1"/>
</dbReference>
<dbReference type="EMBL" id="JAUSRO010000006">
    <property type="protein sequence ID" value="MDP9900062.1"/>
    <property type="molecule type" value="Genomic_DNA"/>
</dbReference>
<reference evidence="6 7" key="1">
    <citation type="submission" date="2023-07" db="EMBL/GenBank/DDBJ databases">
        <title>Sorghum-associated microbial communities from plants grown in Nebraska, USA.</title>
        <authorList>
            <person name="Schachtman D."/>
        </authorList>
    </citation>
    <scope>NUCLEOTIDE SEQUENCE [LARGE SCALE GENOMIC DNA]</scope>
    <source>
        <strain evidence="6 7">DS1607</strain>
    </source>
</reference>
<keyword evidence="1 4" id="KW-0378">Hydrolase</keyword>